<feature type="region of interest" description="Disordered" evidence="1">
    <location>
        <begin position="611"/>
        <end position="630"/>
    </location>
</feature>
<proteinExistence type="predicted"/>
<name>A0ABW1KB54_9ACTN</name>
<protein>
    <recommendedName>
        <fullName evidence="4">Secreted protein</fullName>
    </recommendedName>
</protein>
<gene>
    <name evidence="2" type="ORF">ACFP2T_18840</name>
</gene>
<dbReference type="RefSeq" id="WP_377423470.1">
    <property type="nucleotide sequence ID" value="NZ_JBHSPR010000013.1"/>
</dbReference>
<feature type="compositionally biased region" description="Polar residues" evidence="1">
    <location>
        <begin position="611"/>
        <end position="628"/>
    </location>
</feature>
<accession>A0ABW1KB54</accession>
<evidence type="ECO:0000313" key="2">
    <source>
        <dbReference type="EMBL" id="MFC6018253.1"/>
    </source>
</evidence>
<evidence type="ECO:0000256" key="1">
    <source>
        <dbReference type="SAM" id="MobiDB-lite"/>
    </source>
</evidence>
<dbReference type="Gene3D" id="3.40.50.1820">
    <property type="entry name" value="alpha/beta hydrolase"/>
    <property type="match status" value="1"/>
</dbReference>
<dbReference type="EMBL" id="JBHSPR010000013">
    <property type="protein sequence ID" value="MFC6018253.1"/>
    <property type="molecule type" value="Genomic_DNA"/>
</dbReference>
<sequence>MRVGRAVMTAAVTLTVTIGGGGAAWASPGDPHRGTLAVAQSSLPDGWTLTKAASGFELTWHSEQLVRTGDAAVEFHAGGRLLGRPGAAPDQRGFHLAIDDVTAQNLTDLQVRASGRRLDVAVDPTIPRTATAPPTLAAAQLPPNAVDPGVPGPYSTLSGEYTLPDVTLPGFAVPVEMRGYVVAPQGTSGQRPLVLILHGRHPTCYQGTAEPTTVWPCPSGWNALPSHRGYERIQQLLASQGYVTVSISANGINAQDGAGLPPQDAGAQARSSLVRLHLGRWANWAGTGRPTAPDVVRNAPVPNMSNVLLVGHSRGGEGVSRAAVDSVNRPPAAQDGYPGTVGWQIRGLALIAPSIYSHNPAPDVPSVTILPSCDGDLSDLEGELYLDATRGVGRGFALHGAAYVLGANHNYFNTEWTPGLSAAKSWDDYPSPHDPVCRSASPTRLTPVQQQNVGATYVAAAAATFVAANDQVRPLLDGSGFRAPSTDPATVVSHAVGGNRTGLIVPTASTVVSGANGRLCEQVVPAGSSTGCENPKSPHFAPFDPVSPEAGRHAVLVTWATPGAPVSIRPPAPVSLSSAQSVAMRVVVPPGSPGTQFDVAITDSAGRRATLGTTTLDPWPAPTQTSSDWGHEVRMPLTNASAAGLNLSQVATLEVVPRAGETWARIWLIDAWGWRSGTPAPQPVSRPRLDLGERTVQEGNSGTVTYQVPTQVSGSGTGQVRVFVVDPVTGLATASVVTVPSGSTSISVPIAVTGNTQPGDGRRYVVAVKAVQGVAVGDAYGQLTVQDDDA</sequence>
<organism evidence="2 3">
    <name type="scientific">Plantactinospora solaniradicis</name>
    <dbReference type="NCBI Taxonomy" id="1723736"/>
    <lineage>
        <taxon>Bacteria</taxon>
        <taxon>Bacillati</taxon>
        <taxon>Actinomycetota</taxon>
        <taxon>Actinomycetes</taxon>
        <taxon>Micromonosporales</taxon>
        <taxon>Micromonosporaceae</taxon>
        <taxon>Plantactinospora</taxon>
    </lineage>
</organism>
<reference evidence="3" key="1">
    <citation type="journal article" date="2019" name="Int. J. Syst. Evol. Microbiol.">
        <title>The Global Catalogue of Microorganisms (GCM) 10K type strain sequencing project: providing services to taxonomists for standard genome sequencing and annotation.</title>
        <authorList>
            <consortium name="The Broad Institute Genomics Platform"/>
            <consortium name="The Broad Institute Genome Sequencing Center for Infectious Disease"/>
            <person name="Wu L."/>
            <person name="Ma J."/>
        </authorList>
    </citation>
    <scope>NUCLEOTIDE SEQUENCE [LARGE SCALE GENOMIC DNA]</scope>
    <source>
        <strain evidence="3">ZS-35-S2</strain>
    </source>
</reference>
<evidence type="ECO:0000313" key="3">
    <source>
        <dbReference type="Proteomes" id="UP001596203"/>
    </source>
</evidence>
<dbReference type="Proteomes" id="UP001596203">
    <property type="component" value="Unassembled WGS sequence"/>
</dbReference>
<evidence type="ECO:0008006" key="4">
    <source>
        <dbReference type="Google" id="ProtNLM"/>
    </source>
</evidence>
<keyword evidence="3" id="KW-1185">Reference proteome</keyword>
<comment type="caution">
    <text evidence="2">The sequence shown here is derived from an EMBL/GenBank/DDBJ whole genome shotgun (WGS) entry which is preliminary data.</text>
</comment>
<dbReference type="InterPro" id="IPR029058">
    <property type="entry name" value="AB_hydrolase_fold"/>
</dbReference>
<dbReference type="SUPFAM" id="SSF53474">
    <property type="entry name" value="alpha/beta-Hydrolases"/>
    <property type="match status" value="1"/>
</dbReference>